<evidence type="ECO:0000313" key="1">
    <source>
        <dbReference type="Proteomes" id="UP000887579"/>
    </source>
</evidence>
<proteinExistence type="predicted"/>
<organism evidence="1 2">
    <name type="scientific">Panagrolaimus sp. ES5</name>
    <dbReference type="NCBI Taxonomy" id="591445"/>
    <lineage>
        <taxon>Eukaryota</taxon>
        <taxon>Metazoa</taxon>
        <taxon>Ecdysozoa</taxon>
        <taxon>Nematoda</taxon>
        <taxon>Chromadorea</taxon>
        <taxon>Rhabditida</taxon>
        <taxon>Tylenchina</taxon>
        <taxon>Panagrolaimomorpha</taxon>
        <taxon>Panagrolaimoidea</taxon>
        <taxon>Panagrolaimidae</taxon>
        <taxon>Panagrolaimus</taxon>
    </lineage>
</organism>
<dbReference type="Proteomes" id="UP000887579">
    <property type="component" value="Unplaced"/>
</dbReference>
<accession>A0AC34G1M0</accession>
<sequence length="148" mass="16459">SSSSRMGSTPAQTPNNLGLTNQSILNNPEIIGTIDGVGGVRNNLNPINNPLFIPNIPQPVNGMIKTYDTAHRSFTRPYSAKTVFFYREGDNYFSGVRVPISKSRYRNMDSLLDDLNSNIPLPFGVRRLHTPYGRTPITSIEQLQHLGK</sequence>
<protein>
    <submittedName>
        <fullName evidence="2">Doublecortin domain-containing protein</fullName>
    </submittedName>
</protein>
<name>A0AC34G1M0_9BILA</name>
<reference evidence="2" key="1">
    <citation type="submission" date="2022-11" db="UniProtKB">
        <authorList>
            <consortium name="WormBaseParasite"/>
        </authorList>
    </citation>
    <scope>IDENTIFICATION</scope>
</reference>
<dbReference type="WBParaSite" id="ES5_v2.g23503.t1">
    <property type="protein sequence ID" value="ES5_v2.g23503.t1"/>
    <property type="gene ID" value="ES5_v2.g23503"/>
</dbReference>
<evidence type="ECO:0000313" key="2">
    <source>
        <dbReference type="WBParaSite" id="ES5_v2.g23503.t1"/>
    </source>
</evidence>